<dbReference type="STRING" id="181874.A0A409V9U8"/>
<feature type="domain" description="C2H2-type" evidence="7">
    <location>
        <begin position="224"/>
        <end position="251"/>
    </location>
</feature>
<dbReference type="GO" id="GO:0000981">
    <property type="term" value="F:DNA-binding transcription factor activity, RNA polymerase II-specific"/>
    <property type="evidence" value="ECO:0007669"/>
    <property type="project" value="TreeGrafter"/>
</dbReference>
<dbReference type="AlphaFoldDB" id="A0A409V9U8"/>
<evidence type="ECO:0000256" key="6">
    <source>
        <dbReference type="SAM" id="MobiDB-lite"/>
    </source>
</evidence>
<evidence type="ECO:0000256" key="3">
    <source>
        <dbReference type="ARBA" id="ARBA00022771"/>
    </source>
</evidence>
<dbReference type="FunFam" id="3.30.160.60:FF:002212">
    <property type="entry name" value="Zinc finger protein 672"/>
    <property type="match status" value="1"/>
</dbReference>
<dbReference type="OrthoDB" id="654211at2759"/>
<feature type="compositionally biased region" description="Polar residues" evidence="6">
    <location>
        <begin position="386"/>
        <end position="399"/>
    </location>
</feature>
<reference evidence="8 9" key="1">
    <citation type="journal article" date="2018" name="Evol. Lett.">
        <title>Horizontal gene cluster transfer increased hallucinogenic mushroom diversity.</title>
        <authorList>
            <person name="Reynolds H.T."/>
            <person name="Vijayakumar V."/>
            <person name="Gluck-Thaler E."/>
            <person name="Korotkin H.B."/>
            <person name="Matheny P.B."/>
            <person name="Slot J.C."/>
        </authorList>
    </citation>
    <scope>NUCLEOTIDE SEQUENCE [LARGE SCALE GENOMIC DNA]</scope>
    <source>
        <strain evidence="8 9">2629</strain>
    </source>
</reference>
<proteinExistence type="predicted"/>
<evidence type="ECO:0000313" key="8">
    <source>
        <dbReference type="EMBL" id="PPQ63546.1"/>
    </source>
</evidence>
<feature type="compositionally biased region" description="Polar residues" evidence="6">
    <location>
        <begin position="185"/>
        <end position="200"/>
    </location>
</feature>
<evidence type="ECO:0000256" key="4">
    <source>
        <dbReference type="ARBA" id="ARBA00022833"/>
    </source>
</evidence>
<name>A0A409V9U8_9AGAR</name>
<evidence type="ECO:0000256" key="5">
    <source>
        <dbReference type="PROSITE-ProRule" id="PRU00042"/>
    </source>
</evidence>
<dbReference type="PANTHER" id="PTHR24408">
    <property type="entry name" value="ZINC FINGER PROTEIN"/>
    <property type="match status" value="1"/>
</dbReference>
<dbReference type="Gene3D" id="3.30.160.60">
    <property type="entry name" value="Classic Zinc Finger"/>
    <property type="match status" value="2"/>
</dbReference>
<dbReference type="Pfam" id="PF00096">
    <property type="entry name" value="zf-C2H2"/>
    <property type="match status" value="2"/>
</dbReference>
<feature type="region of interest" description="Disordered" evidence="6">
    <location>
        <begin position="165"/>
        <end position="200"/>
    </location>
</feature>
<gene>
    <name evidence="8" type="ORF">CVT24_004776</name>
</gene>
<dbReference type="EMBL" id="NHTK01006119">
    <property type="protein sequence ID" value="PPQ63546.1"/>
    <property type="molecule type" value="Genomic_DNA"/>
</dbReference>
<keyword evidence="4" id="KW-0862">Zinc</keyword>
<dbReference type="InterPro" id="IPR036236">
    <property type="entry name" value="Znf_C2H2_sf"/>
</dbReference>
<organism evidence="8 9">
    <name type="scientific">Panaeolus cyanescens</name>
    <dbReference type="NCBI Taxonomy" id="181874"/>
    <lineage>
        <taxon>Eukaryota</taxon>
        <taxon>Fungi</taxon>
        <taxon>Dikarya</taxon>
        <taxon>Basidiomycota</taxon>
        <taxon>Agaricomycotina</taxon>
        <taxon>Agaricomycetes</taxon>
        <taxon>Agaricomycetidae</taxon>
        <taxon>Agaricales</taxon>
        <taxon>Agaricineae</taxon>
        <taxon>Galeropsidaceae</taxon>
        <taxon>Panaeolus</taxon>
    </lineage>
</organism>
<keyword evidence="9" id="KW-1185">Reference proteome</keyword>
<sequence>MMQASSYAAIPLHPEYFTTNQHHNSQQSINDHYYFNDETHESFSNGGFSRGSSIPYPQQDYRYFIDRGEPPEFCSSSLVDSNLDATALGFAPNPSSRNSFAVPEGISAYHDGNWHWQALSNPPTYTMTEEVPYMGEKSSINHTQTSTPATQQVPTPAEMAMLLNPSSRSQEDSPTDAYEMPPRSATISTTHATPAVSRTSTLHSMEQVLAPQAGPEPHSREKKHPCSMCHKRFDRPSTLRKHLLVHTGEKAFVCDNCGRRFGVASNLNRHVKRCLAKPFNTSLGGARSSNSPPASFESSEQSLEYSSSSSMSPRKKPSTITTAPGSKAGKRGRAPNSPVDNNVISSSPPSAQSPPTAHASKNTSSPAPKRRRRATSPDRWVPASLRNFNLQSEASYQSTPVPLPPVRRNPPREERDSWDENVSHLPYHPCGWSGVLPGPGLSQGLGLGGKDVRNVNFGGRGGFMLGRVVVC</sequence>
<dbReference type="GO" id="GO:0043565">
    <property type="term" value="F:sequence-specific DNA binding"/>
    <property type="evidence" value="ECO:0007669"/>
    <property type="project" value="TreeGrafter"/>
</dbReference>
<feature type="compositionally biased region" description="Low complexity" evidence="6">
    <location>
        <begin position="288"/>
        <end position="312"/>
    </location>
</feature>
<evidence type="ECO:0000256" key="2">
    <source>
        <dbReference type="ARBA" id="ARBA00022737"/>
    </source>
</evidence>
<keyword evidence="3 5" id="KW-0863">Zinc-finger</keyword>
<dbReference type="InterPro" id="IPR013087">
    <property type="entry name" value="Znf_C2H2_type"/>
</dbReference>
<evidence type="ECO:0000259" key="7">
    <source>
        <dbReference type="PROSITE" id="PS50157"/>
    </source>
</evidence>
<evidence type="ECO:0000256" key="1">
    <source>
        <dbReference type="ARBA" id="ARBA00022723"/>
    </source>
</evidence>
<feature type="compositionally biased region" description="Low complexity" evidence="6">
    <location>
        <begin position="345"/>
        <end position="360"/>
    </location>
</feature>
<evidence type="ECO:0000313" key="9">
    <source>
        <dbReference type="Proteomes" id="UP000284842"/>
    </source>
</evidence>
<dbReference type="FunFam" id="3.30.160.60:FF:000100">
    <property type="entry name" value="Zinc finger 45-like"/>
    <property type="match status" value="1"/>
</dbReference>
<dbReference type="PROSITE" id="PS00028">
    <property type="entry name" value="ZINC_FINGER_C2H2_1"/>
    <property type="match status" value="1"/>
</dbReference>
<keyword evidence="2" id="KW-0677">Repeat</keyword>
<keyword evidence="1" id="KW-0479">Metal-binding</keyword>
<feature type="domain" description="C2H2-type" evidence="7">
    <location>
        <begin position="252"/>
        <end position="272"/>
    </location>
</feature>
<dbReference type="Proteomes" id="UP000284842">
    <property type="component" value="Unassembled WGS sequence"/>
</dbReference>
<dbReference type="PANTHER" id="PTHR24408:SF20">
    <property type="entry name" value="ZINC FINGER PROTEIN PLAGL2"/>
    <property type="match status" value="1"/>
</dbReference>
<dbReference type="SUPFAM" id="SSF57667">
    <property type="entry name" value="beta-beta-alpha zinc fingers"/>
    <property type="match status" value="1"/>
</dbReference>
<accession>A0A409V9U8</accession>
<dbReference type="SMART" id="SM00355">
    <property type="entry name" value="ZnF_C2H2"/>
    <property type="match status" value="2"/>
</dbReference>
<dbReference type="GO" id="GO:0008270">
    <property type="term" value="F:zinc ion binding"/>
    <property type="evidence" value="ECO:0007669"/>
    <property type="project" value="UniProtKB-KW"/>
</dbReference>
<dbReference type="PROSITE" id="PS50157">
    <property type="entry name" value="ZINC_FINGER_C2H2_2"/>
    <property type="match status" value="2"/>
</dbReference>
<protein>
    <recommendedName>
        <fullName evidence="7">C2H2-type domain-containing protein</fullName>
    </recommendedName>
</protein>
<feature type="region of interest" description="Disordered" evidence="6">
    <location>
        <begin position="280"/>
        <end position="417"/>
    </location>
</feature>
<comment type="caution">
    <text evidence="8">The sequence shown here is derived from an EMBL/GenBank/DDBJ whole genome shotgun (WGS) entry which is preliminary data.</text>
</comment>
<dbReference type="GO" id="GO:0005634">
    <property type="term" value="C:nucleus"/>
    <property type="evidence" value="ECO:0007669"/>
    <property type="project" value="TreeGrafter"/>
</dbReference>
<dbReference type="InParanoid" id="A0A409V9U8"/>